<dbReference type="RefSeq" id="WP_125715995.1">
    <property type="nucleotide sequence ID" value="NZ_JBHTOP010000020.1"/>
</dbReference>
<dbReference type="Proteomes" id="UP001597267">
    <property type="component" value="Unassembled WGS sequence"/>
</dbReference>
<protein>
    <submittedName>
        <fullName evidence="1">Uncharacterized protein</fullName>
    </submittedName>
</protein>
<sequence length="71" mass="8130">MFFTPSTHDYEVTGCFKNNLGKAVSEKRICHNVSKKEAKMQMKVHLLRAYCESIDLNAPVRIDVEPAHHKS</sequence>
<evidence type="ECO:0000313" key="2">
    <source>
        <dbReference type="Proteomes" id="UP001597267"/>
    </source>
</evidence>
<accession>A0ABW4J9S1</accession>
<proteinExistence type="predicted"/>
<evidence type="ECO:0000313" key="1">
    <source>
        <dbReference type="EMBL" id="MFD1671662.1"/>
    </source>
</evidence>
<keyword evidence="2" id="KW-1185">Reference proteome</keyword>
<name>A0ABW4J9S1_9LACO</name>
<comment type="caution">
    <text evidence="1">The sequence shown here is derived from an EMBL/GenBank/DDBJ whole genome shotgun (WGS) entry which is preliminary data.</text>
</comment>
<reference evidence="2" key="1">
    <citation type="journal article" date="2019" name="Int. J. Syst. Evol. Microbiol.">
        <title>The Global Catalogue of Microorganisms (GCM) 10K type strain sequencing project: providing services to taxonomists for standard genome sequencing and annotation.</title>
        <authorList>
            <consortium name="The Broad Institute Genomics Platform"/>
            <consortium name="The Broad Institute Genome Sequencing Center for Infectious Disease"/>
            <person name="Wu L."/>
            <person name="Ma J."/>
        </authorList>
    </citation>
    <scope>NUCLEOTIDE SEQUENCE [LARGE SCALE GENOMIC DNA]</scope>
    <source>
        <strain evidence="2">CCM 8896</strain>
    </source>
</reference>
<organism evidence="1 2">
    <name type="scientific">Agrilactobacillus yilanensis</name>
    <dbReference type="NCBI Taxonomy" id="2485997"/>
    <lineage>
        <taxon>Bacteria</taxon>
        <taxon>Bacillati</taxon>
        <taxon>Bacillota</taxon>
        <taxon>Bacilli</taxon>
        <taxon>Lactobacillales</taxon>
        <taxon>Lactobacillaceae</taxon>
        <taxon>Agrilactobacillus</taxon>
    </lineage>
</organism>
<dbReference type="EMBL" id="JBHTOP010000020">
    <property type="protein sequence ID" value="MFD1671662.1"/>
    <property type="molecule type" value="Genomic_DNA"/>
</dbReference>
<gene>
    <name evidence="1" type="ORF">ACFQ5M_06125</name>
</gene>